<keyword evidence="1" id="KW-1133">Transmembrane helix</keyword>
<keyword evidence="1" id="KW-0472">Membrane</keyword>
<dbReference type="Pfam" id="PF04238">
    <property type="entry name" value="DUF420"/>
    <property type="match status" value="1"/>
</dbReference>
<dbReference type="Gene3D" id="1.20.120.80">
    <property type="entry name" value="Cytochrome c oxidase, subunit III, four-helix bundle"/>
    <property type="match status" value="1"/>
</dbReference>
<dbReference type="InterPro" id="IPR013833">
    <property type="entry name" value="Cyt_c_oxidase_su3_a-hlx"/>
</dbReference>
<keyword evidence="1" id="KW-0812">Transmembrane</keyword>
<dbReference type="PANTHER" id="PTHR37692:SF1">
    <property type="entry name" value="DUF420 DOMAIN-CONTAINING PROTEIN"/>
    <property type="match status" value="1"/>
</dbReference>
<protein>
    <recommendedName>
        <fullName evidence="3">DUF420 domain-containing protein</fullName>
    </recommendedName>
</protein>
<dbReference type="PANTHER" id="PTHR37692">
    <property type="entry name" value="HYPOTHETICAL MEMBRANE SPANNING PROTEIN"/>
    <property type="match status" value="1"/>
</dbReference>
<proteinExistence type="predicted"/>
<feature type="transmembrane region" description="Helical" evidence="1">
    <location>
        <begin position="20"/>
        <end position="44"/>
    </location>
</feature>
<reference evidence="2" key="1">
    <citation type="submission" date="2018-05" db="EMBL/GenBank/DDBJ databases">
        <authorList>
            <person name="Lanie J.A."/>
            <person name="Ng W.-L."/>
            <person name="Kazmierczak K.M."/>
            <person name="Andrzejewski T.M."/>
            <person name="Davidsen T.M."/>
            <person name="Wayne K.J."/>
            <person name="Tettelin H."/>
            <person name="Glass J.I."/>
            <person name="Rusch D."/>
            <person name="Podicherti R."/>
            <person name="Tsui H.-C.T."/>
            <person name="Winkler M.E."/>
        </authorList>
    </citation>
    <scope>NUCLEOTIDE SEQUENCE</scope>
</reference>
<feature type="transmembrane region" description="Helical" evidence="1">
    <location>
        <begin position="128"/>
        <end position="150"/>
    </location>
</feature>
<evidence type="ECO:0000256" key="1">
    <source>
        <dbReference type="SAM" id="Phobius"/>
    </source>
</evidence>
<dbReference type="GO" id="GO:0022904">
    <property type="term" value="P:respiratory electron transport chain"/>
    <property type="evidence" value="ECO:0007669"/>
    <property type="project" value="InterPro"/>
</dbReference>
<dbReference type="InterPro" id="IPR007352">
    <property type="entry name" value="DUF420"/>
</dbReference>
<feature type="transmembrane region" description="Helical" evidence="1">
    <location>
        <begin position="91"/>
        <end position="116"/>
    </location>
</feature>
<dbReference type="EMBL" id="UINC01001393">
    <property type="protein sequence ID" value="SUZ79580.1"/>
    <property type="molecule type" value="Genomic_DNA"/>
</dbReference>
<gene>
    <name evidence="2" type="ORF">METZ01_LOCUS32434</name>
</gene>
<evidence type="ECO:0008006" key="3">
    <source>
        <dbReference type="Google" id="ProtNLM"/>
    </source>
</evidence>
<feature type="transmembrane region" description="Helical" evidence="1">
    <location>
        <begin position="56"/>
        <end position="76"/>
    </location>
</feature>
<accession>A0A381QKN7</accession>
<dbReference type="AlphaFoldDB" id="A0A381QKN7"/>
<organism evidence="2">
    <name type="scientific">marine metagenome</name>
    <dbReference type="NCBI Taxonomy" id="408172"/>
    <lineage>
        <taxon>unclassified sequences</taxon>
        <taxon>metagenomes</taxon>
        <taxon>ecological metagenomes</taxon>
    </lineage>
</organism>
<name>A0A381QKN7_9ZZZZ</name>
<evidence type="ECO:0000313" key="2">
    <source>
        <dbReference type="EMBL" id="SUZ79580.1"/>
    </source>
</evidence>
<dbReference type="GO" id="GO:0016020">
    <property type="term" value="C:membrane"/>
    <property type="evidence" value="ECO:0007669"/>
    <property type="project" value="InterPro"/>
</dbReference>
<sequence length="153" mass="17501">MFWLIYFRHPVPGESPLDLSFLPAVNALLNSMSASCLILGYLAIRKGNRTRHIKMMLSALTFSFLFLISYLTYHAFHGDTSFQVEGWIRSLYFFILISHILLSAVALPLVLITVYFAATGNFNRHPKIARVTLPLWLYVSVTGVLVYLMLYHL</sequence>
<dbReference type="GO" id="GO:0004129">
    <property type="term" value="F:cytochrome-c oxidase activity"/>
    <property type="evidence" value="ECO:0007669"/>
    <property type="project" value="InterPro"/>
</dbReference>